<comment type="subcellular location">
    <subcellularLocation>
        <location evidence="1">Cell membrane</location>
        <topology evidence="1">Multi-pass membrane protein</topology>
    </subcellularLocation>
</comment>
<dbReference type="EMBL" id="VKGK01000032">
    <property type="protein sequence ID" value="TRY12522.1"/>
    <property type="molecule type" value="Genomic_DNA"/>
</dbReference>
<evidence type="ECO:0000256" key="6">
    <source>
        <dbReference type="ARBA" id="ARBA00023136"/>
    </source>
</evidence>
<evidence type="ECO:0000313" key="9">
    <source>
        <dbReference type="EMBL" id="TRY12522.1"/>
    </source>
</evidence>
<dbReference type="InterPro" id="IPR005115">
    <property type="entry name" value="Gly_transporter"/>
</dbReference>
<comment type="caution">
    <text evidence="9">The sequence shown here is derived from an EMBL/GenBank/DDBJ whole genome shotgun (WGS) entry which is preliminary data.</text>
</comment>
<proteinExistence type="inferred from homology"/>
<organism evidence="9 10">
    <name type="scientific">Shewanella hanedai</name>
    <name type="common">Alteromonas hanedai</name>
    <dbReference type="NCBI Taxonomy" id="25"/>
    <lineage>
        <taxon>Bacteria</taxon>
        <taxon>Pseudomonadati</taxon>
        <taxon>Pseudomonadota</taxon>
        <taxon>Gammaproteobacteria</taxon>
        <taxon>Alteromonadales</taxon>
        <taxon>Shewanellaceae</taxon>
        <taxon>Shewanella</taxon>
    </lineage>
</organism>
<dbReference type="Proteomes" id="UP000318126">
    <property type="component" value="Unassembled WGS sequence"/>
</dbReference>
<reference evidence="10" key="1">
    <citation type="submission" date="2019-07" db="EMBL/GenBank/DDBJ databases">
        <title>Shewanella sp. YLB-08 draft genomic sequence.</title>
        <authorList>
            <person name="Yu L."/>
        </authorList>
    </citation>
    <scope>NUCLEOTIDE SEQUENCE [LARGE SCALE GENOMIC DNA]</scope>
    <source>
        <strain evidence="10">JCM 20706</strain>
    </source>
</reference>
<feature type="transmembrane region" description="Helical" evidence="7">
    <location>
        <begin position="6"/>
        <end position="25"/>
    </location>
</feature>
<keyword evidence="4 7" id="KW-0812">Transmembrane</keyword>
<dbReference type="PANTHER" id="PTHR30506">
    <property type="entry name" value="INNER MEMBRANE PROTEIN"/>
    <property type="match status" value="1"/>
</dbReference>
<dbReference type="PANTHER" id="PTHR30506:SF3">
    <property type="entry name" value="UPF0126 INNER MEMBRANE PROTEIN YADS-RELATED"/>
    <property type="match status" value="1"/>
</dbReference>
<feature type="transmembrane region" description="Helical" evidence="7">
    <location>
        <begin position="151"/>
        <end position="170"/>
    </location>
</feature>
<protein>
    <submittedName>
        <fullName evidence="9">Trimeric intracellular cation channel family protein</fullName>
    </submittedName>
</protein>
<evidence type="ECO:0000256" key="5">
    <source>
        <dbReference type="ARBA" id="ARBA00022989"/>
    </source>
</evidence>
<feature type="domain" description="Glycine transporter" evidence="8">
    <location>
        <begin position="94"/>
        <end position="166"/>
    </location>
</feature>
<sequence length="211" mass="22684">MTSWFYFFDLCGTAVFALSGALSAGRHRMDPFGVIVLASVTAVGGGSIRDALLGTTPVFWIRDPNYIIVILLTVLLTMLIVRKPKRIPQHTLPVADALGLALFTVIGAEKALSLELSGMIAVVMGLITGVGGGIIRDLLCRQVPMILRTEIYATASILGGVTYSLCLHFGTQDKHALVLAMLVALGIRLAAIKWHLSLPAFDLKTNLQNKK</sequence>
<keyword evidence="5 7" id="KW-1133">Transmembrane helix</keyword>
<evidence type="ECO:0000256" key="4">
    <source>
        <dbReference type="ARBA" id="ARBA00022692"/>
    </source>
</evidence>
<feature type="transmembrane region" description="Helical" evidence="7">
    <location>
        <begin position="118"/>
        <end position="139"/>
    </location>
</feature>
<feature type="transmembrane region" description="Helical" evidence="7">
    <location>
        <begin position="64"/>
        <end position="81"/>
    </location>
</feature>
<feature type="domain" description="Glycine transporter" evidence="8">
    <location>
        <begin position="7"/>
        <end position="80"/>
    </location>
</feature>
<accession>A0A553JJ87</accession>
<evidence type="ECO:0000313" key="10">
    <source>
        <dbReference type="Proteomes" id="UP000318126"/>
    </source>
</evidence>
<dbReference type="OrthoDB" id="9791874at2"/>
<evidence type="ECO:0000259" key="8">
    <source>
        <dbReference type="Pfam" id="PF03458"/>
    </source>
</evidence>
<evidence type="ECO:0000256" key="1">
    <source>
        <dbReference type="ARBA" id="ARBA00004651"/>
    </source>
</evidence>
<gene>
    <name evidence="9" type="ORF">FN961_20520</name>
</gene>
<dbReference type="Pfam" id="PF03458">
    <property type="entry name" value="Gly_transporter"/>
    <property type="match status" value="2"/>
</dbReference>
<feature type="transmembrane region" description="Helical" evidence="7">
    <location>
        <begin position="32"/>
        <end position="52"/>
    </location>
</feature>
<keyword evidence="10" id="KW-1185">Reference proteome</keyword>
<comment type="similarity">
    <text evidence="2">Belongs to the UPF0126 family.</text>
</comment>
<dbReference type="AlphaFoldDB" id="A0A553JJ87"/>
<keyword evidence="3" id="KW-1003">Cell membrane</keyword>
<dbReference type="RefSeq" id="WP_144042031.1">
    <property type="nucleotide sequence ID" value="NZ_BMPL01000031.1"/>
</dbReference>
<dbReference type="GO" id="GO:0005886">
    <property type="term" value="C:plasma membrane"/>
    <property type="evidence" value="ECO:0007669"/>
    <property type="project" value="UniProtKB-SubCell"/>
</dbReference>
<keyword evidence="6 7" id="KW-0472">Membrane</keyword>
<feature type="transmembrane region" description="Helical" evidence="7">
    <location>
        <begin position="176"/>
        <end position="196"/>
    </location>
</feature>
<evidence type="ECO:0000256" key="3">
    <source>
        <dbReference type="ARBA" id="ARBA00022475"/>
    </source>
</evidence>
<evidence type="ECO:0000256" key="2">
    <source>
        <dbReference type="ARBA" id="ARBA00008193"/>
    </source>
</evidence>
<evidence type="ECO:0000256" key="7">
    <source>
        <dbReference type="SAM" id="Phobius"/>
    </source>
</evidence>
<name>A0A553JJ87_SHEHA</name>